<dbReference type="GO" id="GO:0016020">
    <property type="term" value="C:membrane"/>
    <property type="evidence" value="ECO:0007669"/>
    <property type="project" value="UniProtKB-SubCell"/>
</dbReference>
<keyword evidence="7" id="KW-1185">Reference proteome</keyword>
<reference evidence="6 7" key="1">
    <citation type="submission" date="2019-06" db="EMBL/GenBank/DDBJ databases">
        <authorList>
            <person name="Livingstone P."/>
            <person name="Whitworth D."/>
        </authorList>
    </citation>
    <scope>NUCLEOTIDE SEQUENCE [LARGE SCALE GENOMIC DNA]</scope>
    <source>
        <strain evidence="6 7">AM401</strain>
    </source>
</reference>
<protein>
    <submittedName>
        <fullName evidence="6">DoxX family protein</fullName>
    </submittedName>
</protein>
<organism evidence="6 7">
    <name type="scientific">Myxococcus llanfairpwllgwyngyllgogerychwyrndrobwllllantysiliogogogochensis</name>
    <dbReference type="NCBI Taxonomy" id="2590453"/>
    <lineage>
        <taxon>Bacteria</taxon>
        <taxon>Pseudomonadati</taxon>
        <taxon>Myxococcota</taxon>
        <taxon>Myxococcia</taxon>
        <taxon>Myxococcales</taxon>
        <taxon>Cystobacterineae</taxon>
        <taxon>Myxococcaceae</taxon>
        <taxon>Myxococcus</taxon>
    </lineage>
</organism>
<feature type="transmembrane region" description="Helical" evidence="5">
    <location>
        <begin position="42"/>
        <end position="60"/>
    </location>
</feature>
<feature type="transmembrane region" description="Helical" evidence="5">
    <location>
        <begin position="124"/>
        <end position="144"/>
    </location>
</feature>
<feature type="transmembrane region" description="Helical" evidence="5">
    <location>
        <begin position="100"/>
        <end position="118"/>
    </location>
</feature>
<comment type="caution">
    <text evidence="6">The sequence shown here is derived from an EMBL/GenBank/DDBJ whole genome shotgun (WGS) entry which is preliminary data.</text>
</comment>
<keyword evidence="4 5" id="KW-0472">Membrane</keyword>
<feature type="transmembrane region" description="Helical" evidence="5">
    <location>
        <begin position="72"/>
        <end position="93"/>
    </location>
</feature>
<evidence type="ECO:0000256" key="2">
    <source>
        <dbReference type="ARBA" id="ARBA00022692"/>
    </source>
</evidence>
<evidence type="ECO:0000256" key="4">
    <source>
        <dbReference type="ARBA" id="ARBA00023136"/>
    </source>
</evidence>
<dbReference type="OrthoDB" id="9811373at2"/>
<dbReference type="EMBL" id="VIFM01000010">
    <property type="protein sequence ID" value="TQF17247.1"/>
    <property type="molecule type" value="Genomic_DNA"/>
</dbReference>
<name>A0A540X7M5_9BACT</name>
<sequence length="159" mass="17100">MHRDRFPPHGAPLTAVHAASSSSVSTPHSAGASKKALWTGRILSGLAVLFLIFDAVGKVLSAPQFVEGTLQLGYPASVVVGLGVLQLVFLAVYLIPRTSVLGAVLWTGYLGGAIATHVRVESPLFTHVLSPVYFAAFLWVGLWLRNERLRSILPFREAQ</sequence>
<comment type="subcellular location">
    <subcellularLocation>
        <location evidence="1">Membrane</location>
        <topology evidence="1">Multi-pass membrane protein</topology>
    </subcellularLocation>
</comment>
<dbReference type="InterPro" id="IPR032808">
    <property type="entry name" value="DoxX"/>
</dbReference>
<dbReference type="Pfam" id="PF13564">
    <property type="entry name" value="DoxX_2"/>
    <property type="match status" value="1"/>
</dbReference>
<evidence type="ECO:0000313" key="6">
    <source>
        <dbReference type="EMBL" id="TQF17247.1"/>
    </source>
</evidence>
<proteinExistence type="predicted"/>
<keyword evidence="3 5" id="KW-1133">Transmembrane helix</keyword>
<evidence type="ECO:0000256" key="3">
    <source>
        <dbReference type="ARBA" id="ARBA00022989"/>
    </source>
</evidence>
<dbReference type="Proteomes" id="UP000315369">
    <property type="component" value="Unassembled WGS sequence"/>
</dbReference>
<gene>
    <name evidence="6" type="ORF">FJV41_04175</name>
</gene>
<evidence type="ECO:0000256" key="1">
    <source>
        <dbReference type="ARBA" id="ARBA00004141"/>
    </source>
</evidence>
<keyword evidence="2 5" id="KW-0812">Transmembrane</keyword>
<dbReference type="AlphaFoldDB" id="A0A540X7M5"/>
<accession>A0A540X7M5</accession>
<evidence type="ECO:0000313" key="7">
    <source>
        <dbReference type="Proteomes" id="UP000315369"/>
    </source>
</evidence>
<evidence type="ECO:0000256" key="5">
    <source>
        <dbReference type="SAM" id="Phobius"/>
    </source>
</evidence>